<accession>A0A5B2WJN5</accession>
<evidence type="ECO:0000313" key="2">
    <source>
        <dbReference type="Proteomes" id="UP000323454"/>
    </source>
</evidence>
<dbReference type="Proteomes" id="UP000323454">
    <property type="component" value="Unassembled WGS sequence"/>
</dbReference>
<reference evidence="1 2" key="2">
    <citation type="submission" date="2019-09" db="EMBL/GenBank/DDBJ databases">
        <authorList>
            <person name="Jin C."/>
        </authorList>
    </citation>
    <scope>NUCLEOTIDE SEQUENCE [LARGE SCALE GENOMIC DNA]</scope>
    <source>
        <strain evidence="1 2">AN110305</strain>
    </source>
</reference>
<comment type="caution">
    <text evidence="1">The sequence shown here is derived from an EMBL/GenBank/DDBJ whole genome shotgun (WGS) entry which is preliminary data.</text>
</comment>
<dbReference type="InterPro" id="IPR025859">
    <property type="entry name" value="AurF/CmlI"/>
</dbReference>
<dbReference type="GO" id="GO:0016491">
    <property type="term" value="F:oxidoreductase activity"/>
    <property type="evidence" value="ECO:0007669"/>
    <property type="project" value="InterPro"/>
</dbReference>
<name>A0A5B2WJN5_9PSEU</name>
<dbReference type="SUPFAM" id="SSF47240">
    <property type="entry name" value="Ferritin-like"/>
    <property type="match status" value="1"/>
</dbReference>
<dbReference type="OrthoDB" id="786532at2"/>
<organism evidence="1 2">
    <name type="scientific">Solihabitans fulvus</name>
    <dbReference type="NCBI Taxonomy" id="1892852"/>
    <lineage>
        <taxon>Bacteria</taxon>
        <taxon>Bacillati</taxon>
        <taxon>Actinomycetota</taxon>
        <taxon>Actinomycetes</taxon>
        <taxon>Pseudonocardiales</taxon>
        <taxon>Pseudonocardiaceae</taxon>
        <taxon>Solihabitans</taxon>
    </lineage>
</organism>
<reference evidence="1 2" key="1">
    <citation type="submission" date="2019-09" db="EMBL/GenBank/DDBJ databases">
        <title>Goodfellowia gen. nov., a new genus of the Pseudonocardineae related to Actinoalloteichus, containing Goodfellowia coeruleoviolacea gen. nov., comb. nov. gen. nov., comb. nov.</title>
        <authorList>
            <person name="Labeda D."/>
        </authorList>
    </citation>
    <scope>NUCLEOTIDE SEQUENCE [LARGE SCALE GENOMIC DNA]</scope>
    <source>
        <strain evidence="1 2">AN110305</strain>
    </source>
</reference>
<dbReference type="Pfam" id="PF11583">
    <property type="entry name" value="AurF"/>
    <property type="match status" value="1"/>
</dbReference>
<protein>
    <submittedName>
        <fullName evidence="1">Diiron oxygenase</fullName>
    </submittedName>
</protein>
<proteinExistence type="predicted"/>
<evidence type="ECO:0000313" key="1">
    <source>
        <dbReference type="EMBL" id="KAA2250970.1"/>
    </source>
</evidence>
<sequence>MTTTESAREDTAARLLAASARRSYDPAVDIDWNAPLPEGMYHWPPERMSLYGTALWDGLTEEQRVELSHHEATSMASTGIWFEMFSIQMLIRYVYRFEPTEAHPQYALTEMGDECRHIVMFGRSIEAAGAKAYRLSHLASVMGRIMAHTAWGPSLLATILTAEELTDTFQRETMVDERLQPMVRGVGRIHVVEEARHVQWAREEVTRLMAQTGWFGRAVHRVVLAGAAFVVARGLINPRVYESVGLSRRKARRAALANPNYAATLRWAAAKVVSYLDEVGLIGGPSKLIWRLARLI</sequence>
<dbReference type="RefSeq" id="WP_149854845.1">
    <property type="nucleotide sequence ID" value="NZ_VUOB01000086.1"/>
</dbReference>
<dbReference type="Gene3D" id="1.10.620.20">
    <property type="entry name" value="Ribonucleotide Reductase, subunit A"/>
    <property type="match status" value="1"/>
</dbReference>
<dbReference type="InterPro" id="IPR009078">
    <property type="entry name" value="Ferritin-like_SF"/>
</dbReference>
<dbReference type="EMBL" id="VUOB01000086">
    <property type="protein sequence ID" value="KAA2250970.1"/>
    <property type="molecule type" value="Genomic_DNA"/>
</dbReference>
<gene>
    <name evidence="1" type="ORF">F0L68_38415</name>
</gene>
<dbReference type="InterPro" id="IPR012348">
    <property type="entry name" value="RNR-like"/>
</dbReference>
<dbReference type="AlphaFoldDB" id="A0A5B2WJN5"/>
<keyword evidence="2" id="KW-1185">Reference proteome</keyword>